<proteinExistence type="predicted"/>
<reference evidence="2" key="1">
    <citation type="submission" date="2014-09" db="EMBL/GenBank/DDBJ databases">
        <authorList>
            <person name="Sharma Rahul"/>
            <person name="Thines Marco"/>
        </authorList>
    </citation>
    <scope>NUCLEOTIDE SEQUENCE [LARGE SCALE GENOMIC DNA]</scope>
</reference>
<name>A0A0N7L5S8_PLAHL</name>
<sequence length="135" mass="15494">MEAGHENSSKRRDRLMHVFMKKSLYHLSSLTTPLEIHTELSHLPETSGQQHIITPAQTLHSSDIVHQSYFMTRLKAYFDAADSKTKSDLQSIYFAKMQSMTQSEKSNSPPSTRKSSTYIEIATYMALWVKDKKLP</sequence>
<dbReference type="EMBL" id="CCYD01000610">
    <property type="protein sequence ID" value="CEG42315.1"/>
    <property type="molecule type" value="Genomic_DNA"/>
</dbReference>
<protein>
    <submittedName>
        <fullName evidence="1">Uncharacterized protein</fullName>
    </submittedName>
</protein>
<dbReference type="AlphaFoldDB" id="A0A0N7L5S8"/>
<keyword evidence="2" id="KW-1185">Reference proteome</keyword>
<evidence type="ECO:0000313" key="2">
    <source>
        <dbReference type="Proteomes" id="UP000054928"/>
    </source>
</evidence>
<dbReference type="Proteomes" id="UP000054928">
    <property type="component" value="Unassembled WGS sequence"/>
</dbReference>
<organism evidence="1 2">
    <name type="scientific">Plasmopara halstedii</name>
    <name type="common">Downy mildew of sunflower</name>
    <dbReference type="NCBI Taxonomy" id="4781"/>
    <lineage>
        <taxon>Eukaryota</taxon>
        <taxon>Sar</taxon>
        <taxon>Stramenopiles</taxon>
        <taxon>Oomycota</taxon>
        <taxon>Peronosporomycetes</taxon>
        <taxon>Peronosporales</taxon>
        <taxon>Peronosporaceae</taxon>
        <taxon>Plasmopara</taxon>
    </lineage>
</organism>
<evidence type="ECO:0000313" key="1">
    <source>
        <dbReference type="EMBL" id="CEG42315.1"/>
    </source>
</evidence>
<dbReference type="GeneID" id="36409662"/>
<dbReference type="RefSeq" id="XP_024578684.1">
    <property type="nucleotide sequence ID" value="XM_024728182.2"/>
</dbReference>
<accession>A0A0N7L5S8</accession>